<keyword evidence="1" id="KW-0472">Membrane</keyword>
<keyword evidence="1" id="KW-0812">Transmembrane</keyword>
<feature type="transmembrane region" description="Helical" evidence="1">
    <location>
        <begin position="167"/>
        <end position="185"/>
    </location>
</feature>
<reference evidence="4" key="1">
    <citation type="journal article" date="2019" name="Int. J. Syst. Evol. Microbiol.">
        <title>The Global Catalogue of Microorganisms (GCM) 10K type strain sequencing project: providing services to taxonomists for standard genome sequencing and annotation.</title>
        <authorList>
            <consortium name="The Broad Institute Genomics Platform"/>
            <consortium name="The Broad Institute Genome Sequencing Center for Infectious Disease"/>
            <person name="Wu L."/>
            <person name="Ma J."/>
        </authorList>
    </citation>
    <scope>NUCLEOTIDE SEQUENCE [LARGE SCALE GENOMIC DNA]</scope>
    <source>
        <strain evidence="4">CGMCC 1.16305</strain>
    </source>
</reference>
<dbReference type="RefSeq" id="WP_380962624.1">
    <property type="nucleotide sequence ID" value="NZ_JBHTCO010000001.1"/>
</dbReference>
<dbReference type="Proteomes" id="UP001596505">
    <property type="component" value="Unassembled WGS sequence"/>
</dbReference>
<feature type="transmembrane region" description="Helical" evidence="1">
    <location>
        <begin position="120"/>
        <end position="138"/>
    </location>
</feature>
<comment type="caution">
    <text evidence="3">The sequence shown here is derived from an EMBL/GenBank/DDBJ whole genome shotgun (WGS) entry which is preliminary data.</text>
</comment>
<feature type="transmembrane region" description="Helical" evidence="1">
    <location>
        <begin position="56"/>
        <end position="74"/>
    </location>
</feature>
<feature type="transmembrane region" description="Helical" evidence="1">
    <location>
        <begin position="145"/>
        <end position="161"/>
    </location>
</feature>
<keyword evidence="4" id="KW-1185">Reference proteome</keyword>
<sequence>MTDKTYLDQLSDKEVIKSLYFSQGLIILAGIVFILIFIRNPGIWFESLWQINLTEIILYGFGTGIIVVLIEYIIDKAAPKGWFEDDGINERVFQALSYPHVFFAMAVVAVFEEILFRGLIQYKFGMIIASLIFAFVHGRYIKKPLLLILTIILGFYLGWLYELTGKLLVPITAHYTIDVILGVILKWQSSKRRGT</sequence>
<dbReference type="EC" id="3.4.-.-" evidence="3"/>
<evidence type="ECO:0000256" key="1">
    <source>
        <dbReference type="SAM" id="Phobius"/>
    </source>
</evidence>
<feature type="transmembrane region" description="Helical" evidence="1">
    <location>
        <begin position="20"/>
        <end position="44"/>
    </location>
</feature>
<dbReference type="EMBL" id="JBHTCO010000001">
    <property type="protein sequence ID" value="MFC7391531.1"/>
    <property type="molecule type" value="Genomic_DNA"/>
</dbReference>
<proteinExistence type="predicted"/>
<keyword evidence="3" id="KW-0378">Hydrolase</keyword>
<dbReference type="Pfam" id="PF02517">
    <property type="entry name" value="Rce1-like"/>
    <property type="match status" value="1"/>
</dbReference>
<protein>
    <submittedName>
        <fullName evidence="3">CPBP family intramembrane glutamic endopeptidase</fullName>
        <ecNumber evidence="3">3.4.-.-</ecNumber>
    </submittedName>
</protein>
<evidence type="ECO:0000313" key="4">
    <source>
        <dbReference type="Proteomes" id="UP001596505"/>
    </source>
</evidence>
<feature type="transmembrane region" description="Helical" evidence="1">
    <location>
        <begin position="95"/>
        <end position="114"/>
    </location>
</feature>
<name>A0ABW2PWC6_9BACL</name>
<dbReference type="GO" id="GO:0016787">
    <property type="term" value="F:hydrolase activity"/>
    <property type="evidence" value="ECO:0007669"/>
    <property type="project" value="UniProtKB-KW"/>
</dbReference>
<evidence type="ECO:0000259" key="2">
    <source>
        <dbReference type="Pfam" id="PF02517"/>
    </source>
</evidence>
<organism evidence="3 4">
    <name type="scientific">Scopulibacillus cellulosilyticus</name>
    <dbReference type="NCBI Taxonomy" id="2665665"/>
    <lineage>
        <taxon>Bacteria</taxon>
        <taxon>Bacillati</taxon>
        <taxon>Bacillota</taxon>
        <taxon>Bacilli</taxon>
        <taxon>Bacillales</taxon>
        <taxon>Sporolactobacillaceae</taxon>
        <taxon>Scopulibacillus</taxon>
    </lineage>
</organism>
<gene>
    <name evidence="3" type="ORF">ACFQRG_00705</name>
</gene>
<feature type="domain" description="CAAX prenyl protease 2/Lysostaphin resistance protein A-like" evidence="2">
    <location>
        <begin position="98"/>
        <end position="179"/>
    </location>
</feature>
<keyword evidence="1" id="KW-1133">Transmembrane helix</keyword>
<evidence type="ECO:0000313" key="3">
    <source>
        <dbReference type="EMBL" id="MFC7391531.1"/>
    </source>
</evidence>
<dbReference type="InterPro" id="IPR003675">
    <property type="entry name" value="Rce1/LyrA-like_dom"/>
</dbReference>
<accession>A0ABW2PWC6</accession>